<accession>A0A560IKX4</accession>
<dbReference type="EMBL" id="VITT01000009">
    <property type="protein sequence ID" value="TWB58709.1"/>
    <property type="molecule type" value="Genomic_DNA"/>
</dbReference>
<proteinExistence type="predicted"/>
<dbReference type="Pfam" id="PF07352">
    <property type="entry name" value="Phage_Mu_Gam"/>
    <property type="match status" value="1"/>
</dbReference>
<dbReference type="GO" id="GO:0042262">
    <property type="term" value="P:DNA protection"/>
    <property type="evidence" value="ECO:0007669"/>
    <property type="project" value="InterPro"/>
</dbReference>
<dbReference type="GO" id="GO:0003690">
    <property type="term" value="F:double-stranded DNA binding"/>
    <property type="evidence" value="ECO:0007669"/>
    <property type="project" value="InterPro"/>
</dbReference>
<comment type="caution">
    <text evidence="1">The sequence shown here is derived from an EMBL/GenBank/DDBJ whole genome shotgun (WGS) entry which is preliminary data.</text>
</comment>
<protein>
    <submittedName>
        <fullName evidence="1">Phage host-nuclease inhibitor protein Gam</fullName>
    </submittedName>
</protein>
<sequence>MTRRLKTPAVPVPQTRASFESLATDLGAMIRKAERIESLAADQVAQIKLKAKQDTAELEKRITASFTALAAYAEANRSDLVPEGRKSVTIAAGVIGWRLSNRSVKLQDTTEEEVIAWLEQAGQHQFLRETLELDKSALLADPETAKTIPGVTFAQGVRFYFQPLDLSERTRASTVALTEGEAA</sequence>
<name>A0A560IKX4_9PROT</name>
<dbReference type="SUPFAM" id="SSF161266">
    <property type="entry name" value="Gam-like"/>
    <property type="match status" value="1"/>
</dbReference>
<gene>
    <name evidence="1" type="ORF">FBZ92_109202</name>
</gene>
<organism evidence="1 2">
    <name type="scientific">Nitrospirillum amazonense</name>
    <dbReference type="NCBI Taxonomy" id="28077"/>
    <lineage>
        <taxon>Bacteria</taxon>
        <taxon>Pseudomonadati</taxon>
        <taxon>Pseudomonadota</taxon>
        <taxon>Alphaproteobacteria</taxon>
        <taxon>Rhodospirillales</taxon>
        <taxon>Azospirillaceae</taxon>
        <taxon>Nitrospirillum</taxon>
    </lineage>
</organism>
<evidence type="ECO:0000313" key="2">
    <source>
        <dbReference type="Proteomes" id="UP000318050"/>
    </source>
</evidence>
<dbReference type="InterPro" id="IPR009951">
    <property type="entry name" value="Host-nuc_inhib_Gam"/>
</dbReference>
<dbReference type="AlphaFoldDB" id="A0A560IKX4"/>
<dbReference type="Proteomes" id="UP000318050">
    <property type="component" value="Unassembled WGS sequence"/>
</dbReference>
<reference evidence="1 2" key="1">
    <citation type="submission" date="2019-06" db="EMBL/GenBank/DDBJ databases">
        <title>Genomic Encyclopedia of Type Strains, Phase IV (KMG-V): Genome sequencing to study the core and pangenomes of soil and plant-associated prokaryotes.</title>
        <authorList>
            <person name="Whitman W."/>
        </authorList>
    </citation>
    <scope>NUCLEOTIDE SEQUENCE [LARGE SCALE GENOMIC DNA]</scope>
    <source>
        <strain evidence="1 2">BR 11140</strain>
    </source>
</reference>
<dbReference type="Gene3D" id="1.20.5.170">
    <property type="match status" value="1"/>
</dbReference>
<evidence type="ECO:0000313" key="1">
    <source>
        <dbReference type="EMBL" id="TWB58709.1"/>
    </source>
</evidence>